<dbReference type="VEuPathDB" id="FungiDB:EYZ11_005914"/>
<dbReference type="PANTHER" id="PTHR21377:SF0">
    <property type="entry name" value="PROTEIN FAM210B, MITOCHONDRIAL"/>
    <property type="match status" value="1"/>
</dbReference>
<evidence type="ECO:0000313" key="3">
    <source>
        <dbReference type="Proteomes" id="UP000324241"/>
    </source>
</evidence>
<dbReference type="InterPro" id="IPR009688">
    <property type="entry name" value="FAM210A/B-like_dom"/>
</dbReference>
<evidence type="ECO:0000313" key="2">
    <source>
        <dbReference type="EMBL" id="KAA8649222.1"/>
    </source>
</evidence>
<protein>
    <recommendedName>
        <fullName evidence="1">DUF1279 domain-containing protein</fullName>
    </recommendedName>
</protein>
<organism evidence="2 3">
    <name type="scientific">Aspergillus tanneri</name>
    <dbReference type="NCBI Taxonomy" id="1220188"/>
    <lineage>
        <taxon>Eukaryota</taxon>
        <taxon>Fungi</taxon>
        <taxon>Dikarya</taxon>
        <taxon>Ascomycota</taxon>
        <taxon>Pezizomycotina</taxon>
        <taxon>Eurotiomycetes</taxon>
        <taxon>Eurotiomycetidae</taxon>
        <taxon>Eurotiales</taxon>
        <taxon>Aspergillaceae</taxon>
        <taxon>Aspergillus</taxon>
        <taxon>Aspergillus subgen. Circumdati</taxon>
    </lineage>
</organism>
<dbReference type="EMBL" id="QUQM01000003">
    <property type="protein sequence ID" value="KAA8649222.1"/>
    <property type="molecule type" value="Genomic_DNA"/>
</dbReference>
<dbReference type="Pfam" id="PF06916">
    <property type="entry name" value="FAM210A-B_dom"/>
    <property type="match status" value="1"/>
</dbReference>
<dbReference type="OrthoDB" id="426386at2759"/>
<name>A0A5M9MQ39_9EURO</name>
<dbReference type="InterPro" id="IPR045866">
    <property type="entry name" value="FAM210A/B-like"/>
</dbReference>
<gene>
    <name evidence="2" type="ORF">ATNIH1004_005117</name>
</gene>
<sequence>MLPRHTLVSRWKAKSSSLAQYISSLPMTKTKFSISSCPLKPTTFRRAFSLPSKTTYCLQGRSFSGRLWLGENAIPNISRPQQPAVFRRFFNSSRAKYNNSSHPEQSGSLSQRLKTLSREYGWSALWVYLLLSALDFPLCFVAVRLLGVERIGHYEHVALEFVKDTVGGVWPRAQMAQETESKTENMTTEVLSGQHREPSVEEPQVKAQGEASLWTQVALAYAIHKSLIFVRVPLTAAITPKVVKVLRQWGWDIVKGRPKGM</sequence>
<dbReference type="Proteomes" id="UP000324241">
    <property type="component" value="Unassembled WGS sequence"/>
</dbReference>
<dbReference type="AlphaFoldDB" id="A0A5M9MQ39"/>
<dbReference type="GeneID" id="54327819"/>
<feature type="domain" description="DUF1279" evidence="1">
    <location>
        <begin position="111"/>
        <end position="240"/>
    </location>
</feature>
<comment type="caution">
    <text evidence="2">The sequence shown here is derived from an EMBL/GenBank/DDBJ whole genome shotgun (WGS) entry which is preliminary data.</text>
</comment>
<dbReference type="GO" id="GO:0005739">
    <property type="term" value="C:mitochondrion"/>
    <property type="evidence" value="ECO:0007669"/>
    <property type="project" value="TreeGrafter"/>
</dbReference>
<dbReference type="PANTHER" id="PTHR21377">
    <property type="entry name" value="PROTEIN FAM210B, MITOCHONDRIAL"/>
    <property type="match status" value="1"/>
</dbReference>
<evidence type="ECO:0000259" key="1">
    <source>
        <dbReference type="Pfam" id="PF06916"/>
    </source>
</evidence>
<reference evidence="2 3" key="1">
    <citation type="submission" date="2019-08" db="EMBL/GenBank/DDBJ databases">
        <title>The genome sequence of a newly discovered highly antifungal drug resistant Aspergillus species, Aspergillus tanneri NIH 1004.</title>
        <authorList>
            <person name="Mounaud S."/>
            <person name="Singh I."/>
            <person name="Joardar V."/>
            <person name="Pakala S."/>
            <person name="Pakala S."/>
            <person name="Venepally P."/>
            <person name="Chung J.K."/>
            <person name="Losada L."/>
            <person name="Nierman W.C."/>
        </authorList>
    </citation>
    <scope>NUCLEOTIDE SEQUENCE [LARGE SCALE GENOMIC DNA]</scope>
    <source>
        <strain evidence="2 3">NIH1004</strain>
    </source>
</reference>
<proteinExistence type="predicted"/>
<accession>A0A5M9MQ39</accession>
<dbReference type="RefSeq" id="XP_033428583.1">
    <property type="nucleotide sequence ID" value="XM_033569777.1"/>
</dbReference>